<dbReference type="GO" id="GO:0007005">
    <property type="term" value="P:mitochondrion organization"/>
    <property type="evidence" value="ECO:0007669"/>
    <property type="project" value="TreeGrafter"/>
</dbReference>
<dbReference type="CDD" id="cd13969">
    <property type="entry name" value="ADCK1-like"/>
    <property type="match status" value="1"/>
</dbReference>
<dbReference type="InterPro" id="IPR011009">
    <property type="entry name" value="Kinase-like_dom_sf"/>
</dbReference>
<dbReference type="PANTHER" id="PTHR43173:SF19">
    <property type="entry name" value="AARF DOMAIN-CONTAINING PROTEIN KINASE 1"/>
    <property type="match status" value="1"/>
</dbReference>
<reference evidence="3 4" key="1">
    <citation type="journal article" date="2018" name="Mol. Plant">
        <title>The genome of Artemisia annua provides insight into the evolution of Asteraceae family and artemisinin biosynthesis.</title>
        <authorList>
            <person name="Shen Q."/>
            <person name="Zhang L."/>
            <person name="Liao Z."/>
            <person name="Wang S."/>
            <person name="Yan T."/>
            <person name="Shi P."/>
            <person name="Liu M."/>
            <person name="Fu X."/>
            <person name="Pan Q."/>
            <person name="Wang Y."/>
            <person name="Lv Z."/>
            <person name="Lu X."/>
            <person name="Zhang F."/>
            <person name="Jiang W."/>
            <person name="Ma Y."/>
            <person name="Chen M."/>
            <person name="Hao X."/>
            <person name="Li L."/>
            <person name="Tang Y."/>
            <person name="Lv G."/>
            <person name="Zhou Y."/>
            <person name="Sun X."/>
            <person name="Brodelius P.E."/>
            <person name="Rose J.K.C."/>
            <person name="Tang K."/>
        </authorList>
    </citation>
    <scope>NUCLEOTIDE SEQUENCE [LARGE SCALE GENOMIC DNA]</scope>
    <source>
        <strain evidence="4">cv. Huhao1</strain>
        <tissue evidence="3">Leaf</tissue>
    </source>
</reference>
<name>A0A2U1QB36_ARTAN</name>
<evidence type="ECO:0000259" key="2">
    <source>
        <dbReference type="Pfam" id="PF03109"/>
    </source>
</evidence>
<comment type="similarity">
    <text evidence="1">Belongs to the protein kinase superfamily. ADCK protein kinase family.</text>
</comment>
<sequence>MSPKFPRCLEIANQIGDRRVEKVLEAIFCREENAYLCDEREYNQRIEELKVRIEHRHGIYKELKKHGIDYVFDECLSELKAAEKVDFEEMGWLIRRSYAASLRAADNPKDCQEIKEVLGRCPTSSYDQVCQVVKKELGGAPEEIFDEFDPVPIASASLAQVHVARTHQGQKVAVKVQHMHMTDTAAADYATVEFIVNTLHRLFPSFDYRWLVDEVHDSLPKELDFLNEAKNSIKCMDNFRKLSPHIADYVYAPKVYWNLSTTKLLTMEFVEGAEVNDLQSIQKLGINPHDIARLVSIFSLYYQLSSCSSFSAGSYYPIHVPCCLLVNVYGKGFVLHNTGRRKPQLVLLDHGLYKVLDNSIRTNYAALWKALVLADANGIKENCLKLGAGEDLYALFAGILTMRPWNRVIDPAVDHLAIQGNASDHSELQMYASLYFPQITELLHKLPRVILLMLKTNDCLRSVNNALIKRPSVESFIIIGRVSSEALIEEKLSHAKSLFGLLRVWLEDISLQARFFIMQVALWMLQFRTALAL</sequence>
<comment type="caution">
    <text evidence="3">The sequence shown here is derived from an EMBL/GenBank/DDBJ whole genome shotgun (WGS) entry which is preliminary data.</text>
</comment>
<evidence type="ECO:0000313" key="4">
    <source>
        <dbReference type="Proteomes" id="UP000245207"/>
    </source>
</evidence>
<dbReference type="AlphaFoldDB" id="A0A2U1QB36"/>
<dbReference type="EMBL" id="PKPP01000262">
    <property type="protein sequence ID" value="PWA95152.1"/>
    <property type="molecule type" value="Genomic_DNA"/>
</dbReference>
<dbReference type="GO" id="GO:0005743">
    <property type="term" value="C:mitochondrial inner membrane"/>
    <property type="evidence" value="ECO:0007669"/>
    <property type="project" value="TreeGrafter"/>
</dbReference>
<dbReference type="SUPFAM" id="SSF56112">
    <property type="entry name" value="Protein kinase-like (PK-like)"/>
    <property type="match status" value="1"/>
</dbReference>
<dbReference type="STRING" id="35608.A0A2U1QB36"/>
<organism evidence="3 4">
    <name type="scientific">Artemisia annua</name>
    <name type="common">Sweet wormwood</name>
    <dbReference type="NCBI Taxonomy" id="35608"/>
    <lineage>
        <taxon>Eukaryota</taxon>
        <taxon>Viridiplantae</taxon>
        <taxon>Streptophyta</taxon>
        <taxon>Embryophyta</taxon>
        <taxon>Tracheophyta</taxon>
        <taxon>Spermatophyta</taxon>
        <taxon>Magnoliopsida</taxon>
        <taxon>eudicotyledons</taxon>
        <taxon>Gunneridae</taxon>
        <taxon>Pentapetalae</taxon>
        <taxon>asterids</taxon>
        <taxon>campanulids</taxon>
        <taxon>Asterales</taxon>
        <taxon>Asteraceae</taxon>
        <taxon>Asteroideae</taxon>
        <taxon>Anthemideae</taxon>
        <taxon>Artemisiinae</taxon>
        <taxon>Artemisia</taxon>
    </lineage>
</organism>
<dbReference type="OrthoDB" id="427480at2759"/>
<evidence type="ECO:0000313" key="3">
    <source>
        <dbReference type="EMBL" id="PWA95152.1"/>
    </source>
</evidence>
<dbReference type="Pfam" id="PF03109">
    <property type="entry name" value="ABC1"/>
    <property type="match status" value="1"/>
</dbReference>
<dbReference type="InterPro" id="IPR051130">
    <property type="entry name" value="Mito_struct-func_regulator"/>
</dbReference>
<feature type="domain" description="ABC1 atypical kinase-like" evidence="2">
    <location>
        <begin position="119"/>
        <end position="381"/>
    </location>
</feature>
<dbReference type="GO" id="GO:0055088">
    <property type="term" value="P:lipid homeostasis"/>
    <property type="evidence" value="ECO:0007669"/>
    <property type="project" value="TreeGrafter"/>
</dbReference>
<proteinExistence type="inferred from homology"/>
<dbReference type="Proteomes" id="UP000245207">
    <property type="component" value="Unassembled WGS sequence"/>
</dbReference>
<dbReference type="PANTHER" id="PTHR43173">
    <property type="entry name" value="ABC1 FAMILY PROTEIN"/>
    <property type="match status" value="1"/>
</dbReference>
<gene>
    <name evidence="3" type="ORF">CTI12_AA053350</name>
</gene>
<dbReference type="InterPro" id="IPR045307">
    <property type="entry name" value="ADCK1_dom"/>
</dbReference>
<protein>
    <submittedName>
        <fullName evidence="3">ABC2-like protein</fullName>
    </submittedName>
</protein>
<evidence type="ECO:0000256" key="1">
    <source>
        <dbReference type="ARBA" id="ARBA00009670"/>
    </source>
</evidence>
<dbReference type="InterPro" id="IPR004147">
    <property type="entry name" value="ABC1_dom"/>
</dbReference>
<keyword evidence="4" id="KW-1185">Reference proteome</keyword>
<accession>A0A2U1QB36</accession>